<dbReference type="PRINTS" id="PR00397">
    <property type="entry name" value="SIROHAEM"/>
</dbReference>
<keyword evidence="7" id="KW-0349">Heme</keyword>
<dbReference type="Gene3D" id="3.30.413.10">
    <property type="entry name" value="Sulfite Reductase Hemoprotein, domain 1"/>
    <property type="match status" value="1"/>
</dbReference>
<dbReference type="GO" id="GO:0046872">
    <property type="term" value="F:metal ion binding"/>
    <property type="evidence" value="ECO:0007669"/>
    <property type="project" value="UniProtKB-KW"/>
</dbReference>
<evidence type="ECO:0000256" key="17">
    <source>
        <dbReference type="ARBA" id="ARBA00064211"/>
    </source>
</evidence>
<dbReference type="InterPro" id="IPR036922">
    <property type="entry name" value="Rieske_2Fe-2S_sf"/>
</dbReference>
<dbReference type="PROSITE" id="PS51296">
    <property type="entry name" value="RIESKE"/>
    <property type="match status" value="1"/>
</dbReference>
<dbReference type="InterPro" id="IPR012748">
    <property type="entry name" value="Rieske-like_NirD"/>
</dbReference>
<name>A0A518CT36_9PLAN</name>
<keyword evidence="20" id="KW-1185">Reference proteome</keyword>
<dbReference type="GO" id="GO:0050660">
    <property type="term" value="F:flavin adenine dinucleotide binding"/>
    <property type="evidence" value="ECO:0007669"/>
    <property type="project" value="InterPro"/>
</dbReference>
<keyword evidence="12 19" id="KW-0560">Oxidoreductase</keyword>
<protein>
    <submittedName>
        <fullName evidence="19">Nitrite reductase [NAD(P)H]</fullName>
        <ecNumber evidence="19">1.7.1.4</ecNumber>
    </submittedName>
</protein>
<evidence type="ECO:0000256" key="5">
    <source>
        <dbReference type="ARBA" id="ARBA00010429"/>
    </source>
</evidence>
<dbReference type="NCBIfam" id="TIGR02378">
    <property type="entry name" value="nirD_assim_sml"/>
    <property type="match status" value="1"/>
</dbReference>
<evidence type="ECO:0000256" key="6">
    <source>
        <dbReference type="ARBA" id="ARBA00022485"/>
    </source>
</evidence>
<dbReference type="Proteomes" id="UP000317178">
    <property type="component" value="Chromosome"/>
</dbReference>
<dbReference type="GO" id="GO:0051539">
    <property type="term" value="F:4 iron, 4 sulfur cluster binding"/>
    <property type="evidence" value="ECO:0007669"/>
    <property type="project" value="UniProtKB-KW"/>
</dbReference>
<dbReference type="GO" id="GO:0050661">
    <property type="term" value="F:NADP binding"/>
    <property type="evidence" value="ECO:0007669"/>
    <property type="project" value="InterPro"/>
</dbReference>
<dbReference type="SUPFAM" id="SSF55124">
    <property type="entry name" value="Nitrite/Sulfite reductase N-terminal domain-like"/>
    <property type="match status" value="1"/>
</dbReference>
<dbReference type="KEGG" id="plon:Pla110_40990"/>
<comment type="pathway">
    <text evidence="4">Nitrogen metabolism; nitrate reduction (assimilation).</text>
</comment>
<dbReference type="InterPro" id="IPR045854">
    <property type="entry name" value="NO2/SO3_Rdtase_4Fe4S_sf"/>
</dbReference>
<accession>A0A518CT36</accession>
<proteinExistence type="inferred from homology"/>
<reference evidence="19 20" key="1">
    <citation type="submission" date="2019-02" db="EMBL/GenBank/DDBJ databases">
        <title>Deep-cultivation of Planctomycetes and their phenomic and genomic characterization uncovers novel biology.</title>
        <authorList>
            <person name="Wiegand S."/>
            <person name="Jogler M."/>
            <person name="Boedeker C."/>
            <person name="Pinto D."/>
            <person name="Vollmers J."/>
            <person name="Rivas-Marin E."/>
            <person name="Kohn T."/>
            <person name="Peeters S.H."/>
            <person name="Heuer A."/>
            <person name="Rast P."/>
            <person name="Oberbeckmann S."/>
            <person name="Bunk B."/>
            <person name="Jeske O."/>
            <person name="Meyerdierks A."/>
            <person name="Storesund J.E."/>
            <person name="Kallscheuer N."/>
            <person name="Luecker S."/>
            <person name="Lage O.M."/>
            <person name="Pohl T."/>
            <person name="Merkel B.J."/>
            <person name="Hornburger P."/>
            <person name="Mueller R.-W."/>
            <person name="Bruemmer F."/>
            <person name="Labrenz M."/>
            <person name="Spormann A.M."/>
            <person name="Op den Camp H."/>
            <person name="Overmann J."/>
            <person name="Amann R."/>
            <person name="Jetten M.S.M."/>
            <person name="Mascher T."/>
            <person name="Medema M.H."/>
            <person name="Devos D.P."/>
            <person name="Kaster A.-K."/>
            <person name="Ovreas L."/>
            <person name="Rohde M."/>
            <person name="Galperin M.Y."/>
            <person name="Jogler C."/>
        </authorList>
    </citation>
    <scope>NUCLEOTIDE SEQUENCE [LARGE SCALE GENOMIC DNA]</scope>
    <source>
        <strain evidence="19 20">Pla110</strain>
    </source>
</reference>
<dbReference type="InterPro" id="IPR016156">
    <property type="entry name" value="FAD/NAD-linked_Rdtase_dimer_sf"/>
</dbReference>
<dbReference type="InterPro" id="IPR036188">
    <property type="entry name" value="FAD/NAD-bd_sf"/>
</dbReference>
<dbReference type="SUPFAM" id="SSF51905">
    <property type="entry name" value="FAD/NAD(P)-binding domain"/>
    <property type="match status" value="2"/>
</dbReference>
<dbReference type="FunFam" id="1.10.10.1100:FF:000002">
    <property type="entry name" value="Nitrite reductase large subunit"/>
    <property type="match status" value="1"/>
</dbReference>
<dbReference type="PRINTS" id="PR00411">
    <property type="entry name" value="PNDRDTASEI"/>
</dbReference>
<sequence length="1006" mass="110848">MSEMNIVPPAEKQTIVVVGNGMVGLRFCQKLLEFDLQQQYRIVTFCEEIRTAYDRVGLTKYFEHRDAEKLTLVDPSWYTQSGIEIHIGDRVERINRETKTVHSTKGIDIPYDKLVLATGSTPFVPPVKGVDKKGVFVYRTIEDLQEIIEFAQTAKSAAVIGGGLLGLEAAKAAYDLGLETHVVEFAPRLMARQVDEKGSLYLVKKIAGMGVQIHLQKSSTEFCGNGRVTGINFQDETDLNVDMIIVSAGIRPRDELARDCGVVVGERGGVLIDNKMQTSDPDIYAIGEVALHEGMVYGLVAPGYEMAEALAANLTGDDRQFMGADMSTKLKLMGVDVASFGDYANESDDVVSMVFEDPFSGEYKKLIFNKEGTQLLGGILVGDASDYGTLSILAKSDAPLPCTPQELLVGSKEGSSALGGADSMPDDAQICSCNNVSKEAICSAIRVQELCSLGDVKSCTNAGTGCGGCIPLVTDLFNAEMEAAGIEVNNNLCEHFAFSRTELFNIIKIKQLKKFDDVIAECGAGNGCETCKPAVASILASLWNEHLFEHASLQDTNDRFFANMQRGGLYSIVPRVPGGEITPEKLIVLGKIGKEYNLYTKITGGQRVDLFGAALEDLPTIWERLIDAGFESGHAYGKSLRTVKSCVGSTWCRYGIGDSVGFAIRIEERYRGLRSPHKLKGAVSGCVRECAEAQSKDFGLIATENGYNLYICGNGGSKPRHADLLASDLDEATCIKYIDRFLMYYIQTADKLTRTSVWLEKLEGGLDHVKEVVIDDKLGICDELERMMQFQVETYKCEWTEVVNDPEKRRWFEQFVNTDDNEPYIEMIDQRGQQRPVDWKSDGEIVQLSIPEREDATPFKYQAEVAQAENQLLTEVEKSWVHVGTVRDFPHDGGATVKYGEIQIAVFNFSSRGEWYATQQMCPHKQAFVLSRGIIGDAEGVPKVACPLHKKTFSLDSGNCLNDEEYAINVFPVKVEDHNVFLELPVPEVLNEILGEKMCASTVCNS</sequence>
<dbReference type="GO" id="GO:0020037">
    <property type="term" value="F:heme binding"/>
    <property type="evidence" value="ECO:0007669"/>
    <property type="project" value="InterPro"/>
</dbReference>
<keyword evidence="13" id="KW-0408">Iron</keyword>
<dbReference type="PRINTS" id="PR00368">
    <property type="entry name" value="FADPNR"/>
</dbReference>
<comment type="subunit">
    <text evidence="17">Homodimer which associates with NirD.</text>
</comment>
<comment type="cofactor">
    <cofactor evidence="2">
        <name>[4Fe-4S] cluster</name>
        <dbReference type="ChEBI" id="CHEBI:49883"/>
    </cofactor>
</comment>
<dbReference type="CDD" id="cd03529">
    <property type="entry name" value="Rieske_NirD"/>
    <property type="match status" value="1"/>
</dbReference>
<dbReference type="GO" id="GO:0015980">
    <property type="term" value="P:energy derivation by oxidation of organic compounds"/>
    <property type="evidence" value="ECO:0007669"/>
    <property type="project" value="UniProtKB-ARBA"/>
</dbReference>
<evidence type="ECO:0000256" key="10">
    <source>
        <dbReference type="ARBA" id="ARBA00022723"/>
    </source>
</evidence>
<comment type="cofactor">
    <cofactor evidence="3">
        <name>FAD</name>
        <dbReference type="ChEBI" id="CHEBI:57692"/>
    </cofactor>
</comment>
<feature type="domain" description="Rieske" evidence="18">
    <location>
        <begin position="881"/>
        <end position="982"/>
    </location>
</feature>
<evidence type="ECO:0000256" key="11">
    <source>
        <dbReference type="ARBA" id="ARBA00022827"/>
    </source>
</evidence>
<evidence type="ECO:0000256" key="8">
    <source>
        <dbReference type="ARBA" id="ARBA00022630"/>
    </source>
</evidence>
<dbReference type="SUPFAM" id="SSF50022">
    <property type="entry name" value="ISP domain"/>
    <property type="match status" value="1"/>
</dbReference>
<dbReference type="GO" id="GO:0042128">
    <property type="term" value="P:nitrate assimilation"/>
    <property type="evidence" value="ECO:0007669"/>
    <property type="project" value="UniProtKB-UniPathway"/>
</dbReference>
<keyword evidence="15" id="KW-0534">Nitrate assimilation</keyword>
<evidence type="ECO:0000313" key="20">
    <source>
        <dbReference type="Proteomes" id="UP000317178"/>
    </source>
</evidence>
<dbReference type="PANTHER" id="PTHR43809:SF1">
    <property type="entry name" value="NITRITE REDUCTASE (NADH) LARGE SUBUNIT"/>
    <property type="match status" value="1"/>
</dbReference>
<dbReference type="EC" id="1.7.1.4" evidence="19"/>
<dbReference type="Gene3D" id="2.102.10.10">
    <property type="entry name" value="Rieske [2Fe-2S] iron-sulphur domain"/>
    <property type="match status" value="1"/>
</dbReference>
<evidence type="ECO:0000256" key="3">
    <source>
        <dbReference type="ARBA" id="ARBA00001974"/>
    </source>
</evidence>
<evidence type="ECO:0000256" key="4">
    <source>
        <dbReference type="ARBA" id="ARBA00005096"/>
    </source>
</evidence>
<dbReference type="SUPFAM" id="SSF56014">
    <property type="entry name" value="Nitrite and sulphite reductase 4Fe-4S domain-like"/>
    <property type="match status" value="1"/>
</dbReference>
<dbReference type="PROSITE" id="PS00365">
    <property type="entry name" value="NIR_SIR"/>
    <property type="match status" value="1"/>
</dbReference>
<dbReference type="FunFam" id="3.30.413.10:FF:000007">
    <property type="entry name" value="Nitrite reductase [NAD(P)H] large subunit"/>
    <property type="match status" value="1"/>
</dbReference>
<dbReference type="CDD" id="cd19944">
    <property type="entry name" value="NirB_Fer2_BFD-like_2"/>
    <property type="match status" value="1"/>
</dbReference>
<dbReference type="InterPro" id="IPR012744">
    <property type="entry name" value="Nitri_red_NirB"/>
</dbReference>
<dbReference type="NCBIfam" id="NF011565">
    <property type="entry name" value="PRK14989.1"/>
    <property type="match status" value="1"/>
</dbReference>
<comment type="cofactor">
    <cofactor evidence="16">
        <name>[2Fe-2S] cluster</name>
        <dbReference type="ChEBI" id="CHEBI:190135"/>
    </cofactor>
</comment>
<dbReference type="InterPro" id="IPR052034">
    <property type="entry name" value="NasD-like"/>
</dbReference>
<dbReference type="CDD" id="cd19943">
    <property type="entry name" value="NirB_Fer2_BFD-like_1"/>
    <property type="match status" value="1"/>
</dbReference>
<dbReference type="GO" id="GO:0008942">
    <property type="term" value="F:nitrite reductase [NAD(P)H] activity"/>
    <property type="evidence" value="ECO:0007669"/>
    <property type="project" value="UniProtKB-EC"/>
</dbReference>
<dbReference type="Pfam" id="PF03460">
    <property type="entry name" value="NIR_SIR_ferr"/>
    <property type="match status" value="1"/>
</dbReference>
<evidence type="ECO:0000259" key="18">
    <source>
        <dbReference type="PROSITE" id="PS51296"/>
    </source>
</evidence>
<dbReference type="EMBL" id="CP036281">
    <property type="protein sequence ID" value="QDU82344.1"/>
    <property type="molecule type" value="Genomic_DNA"/>
</dbReference>
<dbReference type="GO" id="GO:0051537">
    <property type="term" value="F:2 iron, 2 sulfur cluster binding"/>
    <property type="evidence" value="ECO:0007669"/>
    <property type="project" value="UniProtKB-KW"/>
</dbReference>
<dbReference type="Pfam" id="PF04324">
    <property type="entry name" value="Fer2_BFD"/>
    <property type="match status" value="2"/>
</dbReference>
<dbReference type="Pfam" id="PF18267">
    <property type="entry name" value="Rubredoxin_C"/>
    <property type="match status" value="1"/>
</dbReference>
<evidence type="ECO:0000256" key="14">
    <source>
        <dbReference type="ARBA" id="ARBA00023014"/>
    </source>
</evidence>
<dbReference type="InterPro" id="IPR017941">
    <property type="entry name" value="Rieske_2Fe-2S"/>
</dbReference>
<evidence type="ECO:0000256" key="16">
    <source>
        <dbReference type="ARBA" id="ARBA00034078"/>
    </source>
</evidence>
<dbReference type="PANTHER" id="PTHR43809">
    <property type="entry name" value="NITRITE REDUCTASE (NADH) LARGE SUBUNIT"/>
    <property type="match status" value="1"/>
</dbReference>
<dbReference type="FunFam" id="3.50.50.60:FF:000033">
    <property type="entry name" value="Nitrite reductase [NAD(P)H], large subunit"/>
    <property type="match status" value="1"/>
</dbReference>
<evidence type="ECO:0000256" key="15">
    <source>
        <dbReference type="ARBA" id="ARBA00023063"/>
    </source>
</evidence>
<dbReference type="InterPro" id="IPR041575">
    <property type="entry name" value="Rubredoxin_C"/>
</dbReference>
<dbReference type="InterPro" id="IPR007419">
    <property type="entry name" value="BFD-like_2Fe2S-bd_dom"/>
</dbReference>
<keyword evidence="11" id="KW-0274">FAD</keyword>
<dbReference type="InterPro" id="IPR006066">
    <property type="entry name" value="NO2/SO3_Rdtase_FeS/sirohaem_BS"/>
</dbReference>
<dbReference type="InterPro" id="IPR041854">
    <property type="entry name" value="BFD-like_2Fe2S-bd_dom_sf"/>
</dbReference>
<dbReference type="InterPro" id="IPR023753">
    <property type="entry name" value="FAD/NAD-binding_dom"/>
</dbReference>
<dbReference type="Gene3D" id="3.30.390.30">
    <property type="match status" value="1"/>
</dbReference>
<dbReference type="AlphaFoldDB" id="A0A518CT36"/>
<evidence type="ECO:0000256" key="13">
    <source>
        <dbReference type="ARBA" id="ARBA00023004"/>
    </source>
</evidence>
<dbReference type="Gene3D" id="3.90.480.20">
    <property type="match status" value="1"/>
</dbReference>
<gene>
    <name evidence="19" type="primary">nasD_2</name>
    <name evidence="19" type="ORF">Pla110_40990</name>
</gene>
<dbReference type="InterPro" id="IPR006067">
    <property type="entry name" value="NO2/SO3_Rdtase_4Fe4S_dom"/>
</dbReference>
<keyword evidence="10" id="KW-0479">Metal-binding</keyword>
<keyword evidence="8" id="KW-0285">Flavoprotein</keyword>
<evidence type="ECO:0000256" key="9">
    <source>
        <dbReference type="ARBA" id="ARBA00022714"/>
    </source>
</evidence>
<dbReference type="NCBIfam" id="TIGR02374">
    <property type="entry name" value="nitri_red_nirB"/>
    <property type="match status" value="1"/>
</dbReference>
<dbReference type="RefSeq" id="WP_231742650.1">
    <property type="nucleotide sequence ID" value="NZ_CP036281.1"/>
</dbReference>
<comment type="cofactor">
    <cofactor evidence="1">
        <name>siroheme</name>
        <dbReference type="ChEBI" id="CHEBI:60052"/>
    </cofactor>
</comment>
<dbReference type="Gene3D" id="3.50.50.60">
    <property type="entry name" value="FAD/NAD(P)-binding domain"/>
    <property type="match status" value="2"/>
</dbReference>
<dbReference type="Pfam" id="PF07992">
    <property type="entry name" value="Pyr_redox_2"/>
    <property type="match status" value="1"/>
</dbReference>
<keyword evidence="9" id="KW-0001">2Fe-2S</keyword>
<keyword evidence="14" id="KW-0411">Iron-sulfur</keyword>
<evidence type="ECO:0000313" key="19">
    <source>
        <dbReference type="EMBL" id="QDU82344.1"/>
    </source>
</evidence>
<dbReference type="UniPathway" id="UPA00653"/>
<evidence type="ECO:0000256" key="7">
    <source>
        <dbReference type="ARBA" id="ARBA00022617"/>
    </source>
</evidence>
<dbReference type="Pfam" id="PF01077">
    <property type="entry name" value="NIR_SIR"/>
    <property type="match status" value="1"/>
</dbReference>
<dbReference type="Pfam" id="PF13806">
    <property type="entry name" value="Rieske_2"/>
    <property type="match status" value="1"/>
</dbReference>
<dbReference type="Gene3D" id="1.10.10.1100">
    <property type="entry name" value="BFD-like [2Fe-2S]-binding domain"/>
    <property type="match status" value="1"/>
</dbReference>
<evidence type="ECO:0000256" key="12">
    <source>
        <dbReference type="ARBA" id="ARBA00023002"/>
    </source>
</evidence>
<organism evidence="19 20">
    <name type="scientific">Polystyrenella longa</name>
    <dbReference type="NCBI Taxonomy" id="2528007"/>
    <lineage>
        <taxon>Bacteria</taxon>
        <taxon>Pseudomonadati</taxon>
        <taxon>Planctomycetota</taxon>
        <taxon>Planctomycetia</taxon>
        <taxon>Planctomycetales</taxon>
        <taxon>Planctomycetaceae</taxon>
        <taxon>Polystyrenella</taxon>
    </lineage>
</organism>
<keyword evidence="6" id="KW-0004">4Fe-4S</keyword>
<evidence type="ECO:0000256" key="2">
    <source>
        <dbReference type="ARBA" id="ARBA00001966"/>
    </source>
</evidence>
<evidence type="ECO:0000256" key="1">
    <source>
        <dbReference type="ARBA" id="ARBA00001929"/>
    </source>
</evidence>
<dbReference type="InterPro" id="IPR036136">
    <property type="entry name" value="Nit/Sulf_reduc_fer-like_dom_sf"/>
</dbReference>
<dbReference type="InterPro" id="IPR005117">
    <property type="entry name" value="NiRdtase/SiRdtase_haem-b_fer"/>
</dbReference>
<comment type="similarity">
    <text evidence="5">Belongs to the nitrite and sulfite reductase 4Fe-4S domain family.</text>
</comment>